<name>A0A7S3B1H5_9EUKA</name>
<dbReference type="SUPFAM" id="SSF69572">
    <property type="entry name" value="Activating enzymes of the ubiquitin-like proteins"/>
    <property type="match status" value="2"/>
</dbReference>
<dbReference type="PANTHER" id="PTHR10953">
    <property type="entry name" value="UBIQUITIN-ACTIVATING ENZYME E1"/>
    <property type="match status" value="1"/>
</dbReference>
<dbReference type="GO" id="GO:0031510">
    <property type="term" value="C:SUMO activating enzyme complex"/>
    <property type="evidence" value="ECO:0007669"/>
    <property type="project" value="TreeGrafter"/>
</dbReference>
<dbReference type="EMBL" id="HBHX01041014">
    <property type="protein sequence ID" value="CAE0122061.1"/>
    <property type="molecule type" value="Transcribed_RNA"/>
</dbReference>
<dbReference type="PANTHER" id="PTHR10953:SF162">
    <property type="entry name" value="SUMO-ACTIVATING ENZYME SUBUNIT 1"/>
    <property type="match status" value="1"/>
</dbReference>
<proteinExistence type="predicted"/>
<evidence type="ECO:0000259" key="2">
    <source>
        <dbReference type="Pfam" id="PF00899"/>
    </source>
</evidence>
<dbReference type="InterPro" id="IPR045886">
    <property type="entry name" value="ThiF/MoeB/HesA"/>
</dbReference>
<dbReference type="InterPro" id="IPR035985">
    <property type="entry name" value="Ubiquitin-activating_enz"/>
</dbReference>
<feature type="domain" description="THIF-type NAD/FAD binding fold" evidence="2">
    <location>
        <begin position="13"/>
        <end position="377"/>
    </location>
</feature>
<evidence type="ECO:0000256" key="1">
    <source>
        <dbReference type="SAM" id="MobiDB-lite"/>
    </source>
</evidence>
<dbReference type="Pfam" id="PF00899">
    <property type="entry name" value="ThiF"/>
    <property type="match status" value="1"/>
</dbReference>
<dbReference type="GO" id="GO:0005737">
    <property type="term" value="C:cytoplasm"/>
    <property type="evidence" value="ECO:0007669"/>
    <property type="project" value="TreeGrafter"/>
</dbReference>
<feature type="region of interest" description="Disordered" evidence="1">
    <location>
        <begin position="146"/>
        <end position="182"/>
    </location>
</feature>
<dbReference type="Gene3D" id="3.40.50.720">
    <property type="entry name" value="NAD(P)-binding Rossmann-like Domain"/>
    <property type="match status" value="1"/>
</dbReference>
<dbReference type="GO" id="GO:0016925">
    <property type="term" value="P:protein sumoylation"/>
    <property type="evidence" value="ECO:0007669"/>
    <property type="project" value="TreeGrafter"/>
</dbReference>
<sequence>MSKNKAELDVKRYDRQIRLWGMDTQRAMLGARILVLEFTGLGNEIVKNLVLAGVGHVCIQDAGLVTEDDVGVGGVFSITKAHVGKSRADAAVEQLHPMNPQVDLTACTKEARLLDAEFLRSYDLIVGTGGVQSVRDLIAADEKLCGGEGETGRETSQAKRARTSAAPDAASKPAKGSNGSHVVLGMRTRHATAGEGEGGPHLLSSGTIGMHGFCFLDLGRLAYRQEDKVQTAAVDPEAEPRAQSSAGSDAETKTVSVMRVLYPSLSAATSVEWTSLTKRVPRFYCALQLLLEHPDAQVEKLLSAKERRLKDGGLSDTFLASPLDDAFVRQVAATAKAELSPICAVVGGIVAAEVIKIISGKEAPINNAFFFDGASGDGVVQRVGPSFNTPWGMDSGVPRKME</sequence>
<accession>A0A7S3B1H5</accession>
<evidence type="ECO:0000313" key="3">
    <source>
        <dbReference type="EMBL" id="CAE0122061.1"/>
    </source>
</evidence>
<gene>
    <name evidence="3" type="ORF">HERI1096_LOCUS22762</name>
</gene>
<reference evidence="3" key="1">
    <citation type="submission" date="2021-01" db="EMBL/GenBank/DDBJ databases">
        <authorList>
            <person name="Corre E."/>
            <person name="Pelletier E."/>
            <person name="Niang G."/>
            <person name="Scheremetjew M."/>
            <person name="Finn R."/>
            <person name="Kale V."/>
            <person name="Holt S."/>
            <person name="Cochrane G."/>
            <person name="Meng A."/>
            <person name="Brown T."/>
            <person name="Cohen L."/>
        </authorList>
    </citation>
    <scope>NUCLEOTIDE SEQUENCE</scope>
    <source>
        <strain evidence="3">CCMP281</strain>
    </source>
</reference>
<protein>
    <recommendedName>
        <fullName evidence="2">THIF-type NAD/FAD binding fold domain-containing protein</fullName>
    </recommendedName>
</protein>
<dbReference type="AlphaFoldDB" id="A0A7S3B1H5"/>
<dbReference type="GO" id="GO:0019948">
    <property type="term" value="F:SUMO activating enzyme activity"/>
    <property type="evidence" value="ECO:0007669"/>
    <property type="project" value="TreeGrafter"/>
</dbReference>
<feature type="compositionally biased region" description="Low complexity" evidence="1">
    <location>
        <begin position="164"/>
        <end position="175"/>
    </location>
</feature>
<feature type="compositionally biased region" description="Basic and acidic residues" evidence="1">
    <location>
        <begin position="146"/>
        <end position="157"/>
    </location>
</feature>
<organism evidence="3">
    <name type="scientific">Haptolina ericina</name>
    <dbReference type="NCBI Taxonomy" id="156174"/>
    <lineage>
        <taxon>Eukaryota</taxon>
        <taxon>Haptista</taxon>
        <taxon>Haptophyta</taxon>
        <taxon>Prymnesiophyceae</taxon>
        <taxon>Prymnesiales</taxon>
        <taxon>Prymnesiaceae</taxon>
        <taxon>Haptolina</taxon>
    </lineage>
</organism>
<dbReference type="InterPro" id="IPR000594">
    <property type="entry name" value="ThiF_NAD_FAD-bd"/>
</dbReference>